<evidence type="ECO:0000259" key="3">
    <source>
        <dbReference type="Pfam" id="PF19843"/>
    </source>
</evidence>
<gene>
    <name evidence="4" type="ORF">FOC40_01310</name>
</gene>
<evidence type="ECO:0000256" key="2">
    <source>
        <dbReference type="SAM" id="Phobius"/>
    </source>
</evidence>
<dbReference type="EMBL" id="CP046315">
    <property type="protein sequence ID" value="QGS10179.1"/>
    <property type="molecule type" value="Genomic_DNA"/>
</dbReference>
<keyword evidence="2" id="KW-0812">Transmembrane</keyword>
<evidence type="ECO:0000313" key="4">
    <source>
        <dbReference type="EMBL" id="QGS10179.1"/>
    </source>
</evidence>
<dbReference type="AlphaFoldDB" id="A0A857A5H3"/>
<protein>
    <recommendedName>
        <fullName evidence="3">DUF6318 domain-containing protein</fullName>
    </recommendedName>
</protein>
<organism evidence="4 5">
    <name type="scientific">Schaalia odontolytica</name>
    <dbReference type="NCBI Taxonomy" id="1660"/>
    <lineage>
        <taxon>Bacteria</taxon>
        <taxon>Bacillati</taxon>
        <taxon>Actinomycetota</taxon>
        <taxon>Actinomycetes</taxon>
        <taxon>Actinomycetales</taxon>
        <taxon>Actinomycetaceae</taxon>
        <taxon>Schaalia</taxon>
    </lineage>
</organism>
<feature type="transmembrane region" description="Helical" evidence="2">
    <location>
        <begin position="12"/>
        <end position="32"/>
    </location>
</feature>
<proteinExistence type="predicted"/>
<dbReference type="InterPro" id="IPR046281">
    <property type="entry name" value="DUF6318"/>
</dbReference>
<keyword evidence="2" id="KW-1133">Transmembrane helix</keyword>
<dbReference type="Proteomes" id="UP000424490">
    <property type="component" value="Chromosome"/>
</dbReference>
<sequence>MISKLSTIGKWIIAVIATVVIIGASFTGFHAFNARAHANAELQSRAQSPQSDSTEQSGPQSGDAPQSAEPTPAEITKPTPPPHLYAGGQIGAQATSQWYIDLWAYAFNTGDTEDFMKVCQVEGYCDAFAHDLERMHTDAYLVKPLTNTYLQTNKIYDCSLQKAGTQGICIEFTYLQTPAGFHHLTEEKASEQYDTISTVTDEESNNEQTLFRVLFLEERGDTWVVTHIWYH</sequence>
<evidence type="ECO:0000256" key="1">
    <source>
        <dbReference type="SAM" id="MobiDB-lite"/>
    </source>
</evidence>
<dbReference type="Pfam" id="PF19843">
    <property type="entry name" value="DUF6318"/>
    <property type="match status" value="1"/>
</dbReference>
<feature type="compositionally biased region" description="Polar residues" evidence="1">
    <location>
        <begin position="41"/>
        <end position="64"/>
    </location>
</feature>
<feature type="domain" description="DUF6318" evidence="3">
    <location>
        <begin position="72"/>
        <end position="225"/>
    </location>
</feature>
<feature type="region of interest" description="Disordered" evidence="1">
    <location>
        <begin position="40"/>
        <end position="87"/>
    </location>
</feature>
<dbReference type="RefSeq" id="WP_004565372.1">
    <property type="nucleotide sequence ID" value="NZ_CP046315.1"/>
</dbReference>
<keyword evidence="2" id="KW-0472">Membrane</keyword>
<accession>A0A857A5H3</accession>
<name>A0A857A5H3_9ACTO</name>
<reference evidence="4 5" key="1">
    <citation type="submission" date="2019-11" db="EMBL/GenBank/DDBJ databases">
        <title>FDA dAtabase for Regulatory Grade micrObial Sequences (FDA-ARGOS): Supporting development and validation of Infectious Disease Dx tests.</title>
        <authorList>
            <person name="Stonesifer R."/>
            <person name="Tallon L."/>
            <person name="Sadzewicz L."/>
            <person name="Vavikolanu K."/>
            <person name="Mehta A."/>
            <person name="Aluvathingal J."/>
            <person name="Nadendla S."/>
            <person name="Myers T."/>
            <person name="Yan Y."/>
            <person name="Sichtig H."/>
        </authorList>
    </citation>
    <scope>NUCLEOTIDE SEQUENCE [LARGE SCALE GENOMIC DNA]</scope>
    <source>
        <strain evidence="4 5">FDAARGOS_732</strain>
    </source>
</reference>
<evidence type="ECO:0000313" key="5">
    <source>
        <dbReference type="Proteomes" id="UP000424490"/>
    </source>
</evidence>